<dbReference type="PANTHER" id="PTHR36308:SF1">
    <property type="entry name" value="DENTIN SIALOPHOSPHOPROTEIN-RELATED"/>
    <property type="match status" value="1"/>
</dbReference>
<dbReference type="KEGG" id="mcha:111011184"/>
<evidence type="ECO:0000256" key="1">
    <source>
        <dbReference type="SAM" id="MobiDB-lite"/>
    </source>
</evidence>
<dbReference type="Pfam" id="PF25122">
    <property type="entry name" value="DUF7815"/>
    <property type="match status" value="1"/>
</dbReference>
<name>A0A6J1CG03_MOMCH</name>
<feature type="compositionally biased region" description="Polar residues" evidence="1">
    <location>
        <begin position="270"/>
        <end position="292"/>
    </location>
</feature>
<feature type="compositionally biased region" description="Basic and acidic residues" evidence="1">
    <location>
        <begin position="329"/>
        <end position="349"/>
    </location>
</feature>
<evidence type="ECO:0000313" key="3">
    <source>
        <dbReference type="Proteomes" id="UP000504603"/>
    </source>
</evidence>
<feature type="compositionally biased region" description="Polar residues" evidence="1">
    <location>
        <begin position="376"/>
        <end position="394"/>
    </location>
</feature>
<protein>
    <submittedName>
        <fullName evidence="4">Uncharacterized protein LOC111011184</fullName>
    </submittedName>
</protein>
<feature type="compositionally biased region" description="Polar residues" evidence="1">
    <location>
        <begin position="249"/>
        <end position="262"/>
    </location>
</feature>
<feature type="domain" description="DUF7815" evidence="2">
    <location>
        <begin position="51"/>
        <end position="77"/>
    </location>
</feature>
<evidence type="ECO:0000313" key="4">
    <source>
        <dbReference type="RefSeq" id="XP_022140549.1"/>
    </source>
</evidence>
<dbReference type="RefSeq" id="XP_022140549.1">
    <property type="nucleotide sequence ID" value="XM_022284857.1"/>
</dbReference>
<proteinExistence type="predicted"/>
<dbReference type="OrthoDB" id="1904894at2759"/>
<dbReference type="Proteomes" id="UP000504603">
    <property type="component" value="Unplaced"/>
</dbReference>
<dbReference type="InterPro" id="IPR056717">
    <property type="entry name" value="DUF7815"/>
</dbReference>
<gene>
    <name evidence="4" type="primary">LOC111011184</name>
</gene>
<feature type="compositionally biased region" description="Basic and acidic residues" evidence="1">
    <location>
        <begin position="405"/>
        <end position="429"/>
    </location>
</feature>
<reference evidence="4" key="1">
    <citation type="submission" date="2025-08" db="UniProtKB">
        <authorList>
            <consortium name="RefSeq"/>
        </authorList>
    </citation>
    <scope>IDENTIFICATION</scope>
    <source>
        <strain evidence="4">OHB3-1</strain>
    </source>
</reference>
<keyword evidence="3" id="KW-1185">Reference proteome</keyword>
<feature type="region of interest" description="Disordered" evidence="1">
    <location>
        <begin position="214"/>
        <end position="440"/>
    </location>
</feature>
<dbReference type="PANTHER" id="PTHR36308">
    <property type="entry name" value="DENTIN SIALOPHOSPHOPROTEIN-RELATED"/>
    <property type="match status" value="1"/>
</dbReference>
<organism evidence="3 4">
    <name type="scientific">Momordica charantia</name>
    <name type="common">Bitter gourd</name>
    <name type="synonym">Balsam pear</name>
    <dbReference type="NCBI Taxonomy" id="3673"/>
    <lineage>
        <taxon>Eukaryota</taxon>
        <taxon>Viridiplantae</taxon>
        <taxon>Streptophyta</taxon>
        <taxon>Embryophyta</taxon>
        <taxon>Tracheophyta</taxon>
        <taxon>Spermatophyta</taxon>
        <taxon>Magnoliopsida</taxon>
        <taxon>eudicotyledons</taxon>
        <taxon>Gunneridae</taxon>
        <taxon>Pentapetalae</taxon>
        <taxon>rosids</taxon>
        <taxon>fabids</taxon>
        <taxon>Cucurbitales</taxon>
        <taxon>Cucurbitaceae</taxon>
        <taxon>Momordiceae</taxon>
        <taxon>Momordica</taxon>
    </lineage>
</organism>
<feature type="compositionally biased region" description="Polar residues" evidence="1">
    <location>
        <begin position="301"/>
        <end position="310"/>
    </location>
</feature>
<feature type="compositionally biased region" description="Polar residues" evidence="1">
    <location>
        <begin position="214"/>
        <end position="236"/>
    </location>
</feature>
<evidence type="ECO:0000259" key="2">
    <source>
        <dbReference type="Pfam" id="PF25122"/>
    </source>
</evidence>
<accession>A0A6J1CG03</accession>
<sequence length="462" mass="50875">MAYEIPHDLIKQLQISLRNAANISSYDPHDPSLPNLPSLDETIADLDPSPPYLRCKHCKGRLLRDLKSFICVFCGREQNTDVPPDPINFKNTIACRWLLESLDLDGSEMVGPIDSKELNRGKSPEQFPLTDLLDLEIKWPESEKKGLADEIPAPSKKSTLNLVGVDLDYYFSEEKKDNTSKVSDEPIPLNKQIDGSESFFGDVQAFGTATTIAKQESGDSSSGWEAKFQSASAATRDNSKSIDPFAASSLETTFGRQKNSRSGAIEDTKNSSSSVTNDWFQQQDDLWSSSNHESIRMPGQVEQTGISTDGRTVGTADFSSSASGDWFQDDQRRGGSKKKPDDKSVSKDDDSADAWDDFTSSTTKPKVDEISEIDFFSSTTSRDSNLRNSSQPNSFAEAFPPDGTVEEKATRPDASDLSRIGEENEKTGENSEGSNSDDVQKMMGKMHDLSFMLDSHLAVPPK</sequence>
<dbReference type="GeneID" id="111011184"/>
<dbReference type="AlphaFoldDB" id="A0A6J1CG03"/>